<dbReference type="GO" id="GO:0003677">
    <property type="term" value="F:DNA binding"/>
    <property type="evidence" value="ECO:0007669"/>
    <property type="project" value="UniProtKB-KW"/>
</dbReference>
<gene>
    <name evidence="5" type="ORF">EM308_15155</name>
</gene>
<evidence type="ECO:0000313" key="5">
    <source>
        <dbReference type="EMBL" id="AOW10724.1"/>
    </source>
</evidence>
<dbReference type="PROSITE" id="PS51118">
    <property type="entry name" value="HTH_HXLR"/>
    <property type="match status" value="1"/>
</dbReference>
<sequence length="116" mass="13457">MPDIQDSNVEIAQNIKYLQDSLYVISGKWKLPILTAVHQGKTRFRDIQRSVNGITSKVLSKELKELEMNKLIVRKVYDNSPPTVEYTVSNYCDSLQNVVAELIDWGKHHRDKIRED</sequence>
<dbReference type="InterPro" id="IPR036388">
    <property type="entry name" value="WH-like_DNA-bd_sf"/>
</dbReference>
<dbReference type="InterPro" id="IPR002577">
    <property type="entry name" value="HTH_HxlR"/>
</dbReference>
<dbReference type="AlphaFoldDB" id="A0AAC9N7B4"/>
<organism evidence="5 6">
    <name type="scientific">Flavobacterium gilvum</name>
    <dbReference type="NCBI Taxonomy" id="1492737"/>
    <lineage>
        <taxon>Bacteria</taxon>
        <taxon>Pseudomonadati</taxon>
        <taxon>Bacteroidota</taxon>
        <taxon>Flavobacteriia</taxon>
        <taxon>Flavobacteriales</taxon>
        <taxon>Flavobacteriaceae</taxon>
        <taxon>Flavobacterium</taxon>
    </lineage>
</organism>
<dbReference type="Proteomes" id="UP000175968">
    <property type="component" value="Chromosome"/>
</dbReference>
<dbReference type="RefSeq" id="WP_035634889.1">
    <property type="nucleotide sequence ID" value="NZ_CP017479.1"/>
</dbReference>
<dbReference type="InterPro" id="IPR036390">
    <property type="entry name" value="WH_DNA-bd_sf"/>
</dbReference>
<dbReference type="PANTHER" id="PTHR33204">
    <property type="entry name" value="TRANSCRIPTIONAL REGULATOR, MARR FAMILY"/>
    <property type="match status" value="1"/>
</dbReference>
<proteinExistence type="predicted"/>
<dbReference type="SUPFAM" id="SSF46785">
    <property type="entry name" value="Winged helix' DNA-binding domain"/>
    <property type="match status" value="1"/>
</dbReference>
<dbReference type="Gene3D" id="1.10.10.10">
    <property type="entry name" value="Winged helix-like DNA-binding domain superfamily/Winged helix DNA-binding domain"/>
    <property type="match status" value="1"/>
</dbReference>
<feature type="domain" description="HTH hxlR-type" evidence="4">
    <location>
        <begin position="12"/>
        <end position="114"/>
    </location>
</feature>
<keyword evidence="2" id="KW-0238">DNA-binding</keyword>
<accession>A0AAC9N7B4</accession>
<dbReference type="Pfam" id="PF01638">
    <property type="entry name" value="HxlR"/>
    <property type="match status" value="1"/>
</dbReference>
<keyword evidence="3" id="KW-0804">Transcription</keyword>
<reference evidence="5 6" key="1">
    <citation type="submission" date="2016-10" db="EMBL/GenBank/DDBJ databases">
        <title>Flavobacterium gilvum sp. nov., isolated from stream water.</title>
        <authorList>
            <person name="Shin S.-K."/>
            <person name="Cho Y.-J."/>
            <person name="Yi H."/>
        </authorList>
    </citation>
    <scope>NUCLEOTIDE SEQUENCE [LARGE SCALE GENOMIC DNA]</scope>
    <source>
        <strain evidence="5 6">EM1308</strain>
    </source>
</reference>
<dbReference type="KEGG" id="fgl:EM308_15155"/>
<keyword evidence="1" id="KW-0805">Transcription regulation</keyword>
<dbReference type="EMBL" id="CP017479">
    <property type="protein sequence ID" value="AOW10724.1"/>
    <property type="molecule type" value="Genomic_DNA"/>
</dbReference>
<evidence type="ECO:0000313" key="6">
    <source>
        <dbReference type="Proteomes" id="UP000175968"/>
    </source>
</evidence>
<evidence type="ECO:0000256" key="3">
    <source>
        <dbReference type="ARBA" id="ARBA00023163"/>
    </source>
</evidence>
<protein>
    <submittedName>
        <fullName evidence="5">Transcriptional regulator</fullName>
    </submittedName>
</protein>
<evidence type="ECO:0000256" key="2">
    <source>
        <dbReference type="ARBA" id="ARBA00023125"/>
    </source>
</evidence>
<name>A0AAC9N7B4_9FLAO</name>
<keyword evidence="6" id="KW-1185">Reference proteome</keyword>
<evidence type="ECO:0000259" key="4">
    <source>
        <dbReference type="PROSITE" id="PS51118"/>
    </source>
</evidence>
<evidence type="ECO:0000256" key="1">
    <source>
        <dbReference type="ARBA" id="ARBA00023015"/>
    </source>
</evidence>